<reference evidence="2 3" key="1">
    <citation type="journal article" date="2010" name="Proc. Natl. Acad. Sci. U.S.A.">
        <title>Insights into evolution of multicellular fungi from the assembled chromosomes of the mushroom Coprinopsis cinerea (Coprinus cinereus).</title>
        <authorList>
            <person name="Stajich J.E."/>
            <person name="Wilke S.K."/>
            <person name="Ahren D."/>
            <person name="Au C.H."/>
            <person name="Birren B.W."/>
            <person name="Borodovsky M."/>
            <person name="Burns C."/>
            <person name="Canback B."/>
            <person name="Casselton L.A."/>
            <person name="Cheng C.K."/>
            <person name="Deng J."/>
            <person name="Dietrich F.S."/>
            <person name="Fargo D.C."/>
            <person name="Farman M.L."/>
            <person name="Gathman A.C."/>
            <person name="Goldberg J."/>
            <person name="Guigo R."/>
            <person name="Hoegger P.J."/>
            <person name="Hooker J.B."/>
            <person name="Huggins A."/>
            <person name="James T.Y."/>
            <person name="Kamada T."/>
            <person name="Kilaru S."/>
            <person name="Kodira C."/>
            <person name="Kues U."/>
            <person name="Kupfer D."/>
            <person name="Kwan H.S."/>
            <person name="Lomsadze A."/>
            <person name="Li W."/>
            <person name="Lilly W.W."/>
            <person name="Ma L.J."/>
            <person name="Mackey A.J."/>
            <person name="Manning G."/>
            <person name="Martin F."/>
            <person name="Muraguchi H."/>
            <person name="Natvig D.O."/>
            <person name="Palmerini H."/>
            <person name="Ramesh M.A."/>
            <person name="Rehmeyer C.J."/>
            <person name="Roe B.A."/>
            <person name="Shenoy N."/>
            <person name="Stanke M."/>
            <person name="Ter-Hovhannisyan V."/>
            <person name="Tunlid A."/>
            <person name="Velagapudi R."/>
            <person name="Vision T.J."/>
            <person name="Zeng Q."/>
            <person name="Zolan M.E."/>
            <person name="Pukkila P.J."/>
        </authorList>
    </citation>
    <scope>NUCLEOTIDE SEQUENCE [LARGE SCALE GENOMIC DNA]</scope>
    <source>
        <strain evidence="3">Okayama-7 / 130 / ATCC MYA-4618 / FGSC 9003</strain>
    </source>
</reference>
<keyword evidence="3" id="KW-1185">Reference proteome</keyword>
<evidence type="ECO:0000313" key="2">
    <source>
        <dbReference type="EMBL" id="EAU87742.1"/>
    </source>
</evidence>
<feature type="chain" id="PRO_5002726520" evidence="1">
    <location>
        <begin position="23"/>
        <end position="117"/>
    </location>
</feature>
<comment type="caution">
    <text evidence="2">The sequence shown here is derived from an EMBL/GenBank/DDBJ whole genome shotgun (WGS) entry which is preliminary data.</text>
</comment>
<dbReference type="AlphaFoldDB" id="A8NIQ9"/>
<evidence type="ECO:0000313" key="3">
    <source>
        <dbReference type="Proteomes" id="UP000001861"/>
    </source>
</evidence>
<keyword evidence="1" id="KW-0732">Signal</keyword>
<protein>
    <submittedName>
        <fullName evidence="2">Uncharacterized protein</fullName>
    </submittedName>
</protein>
<dbReference type="KEGG" id="cci:CC1G_11020"/>
<sequence length="117" mass="13647">MYFPTRFTTLCVVLLGSLYVSAQAVDAEEGISARELGLDQDLYEARAFDEDLYEARAFDEVEDLALRDDVLSDFSTRDLVEEIVTRQRFLGPRPILYPTRYRARPYGYRPAIPRRRF</sequence>
<dbReference type="VEuPathDB" id="FungiDB:CC1G_11020"/>
<dbReference type="GeneID" id="6010553"/>
<gene>
    <name evidence="2" type="ORF">CC1G_11020</name>
</gene>
<name>A8NIQ9_COPC7</name>
<accession>A8NIQ9</accession>
<evidence type="ECO:0000256" key="1">
    <source>
        <dbReference type="SAM" id="SignalP"/>
    </source>
</evidence>
<proteinExistence type="predicted"/>
<dbReference type="EMBL" id="AACS02000010">
    <property type="protein sequence ID" value="EAU87742.1"/>
    <property type="molecule type" value="Genomic_DNA"/>
</dbReference>
<dbReference type="RefSeq" id="XP_001834050.1">
    <property type="nucleotide sequence ID" value="XM_001833998.1"/>
</dbReference>
<dbReference type="Proteomes" id="UP000001861">
    <property type="component" value="Unassembled WGS sequence"/>
</dbReference>
<organism evidence="2 3">
    <name type="scientific">Coprinopsis cinerea (strain Okayama-7 / 130 / ATCC MYA-4618 / FGSC 9003)</name>
    <name type="common">Inky cap fungus</name>
    <name type="synonym">Hormographiella aspergillata</name>
    <dbReference type="NCBI Taxonomy" id="240176"/>
    <lineage>
        <taxon>Eukaryota</taxon>
        <taxon>Fungi</taxon>
        <taxon>Dikarya</taxon>
        <taxon>Basidiomycota</taxon>
        <taxon>Agaricomycotina</taxon>
        <taxon>Agaricomycetes</taxon>
        <taxon>Agaricomycetidae</taxon>
        <taxon>Agaricales</taxon>
        <taxon>Agaricineae</taxon>
        <taxon>Psathyrellaceae</taxon>
        <taxon>Coprinopsis</taxon>
    </lineage>
</organism>
<dbReference type="InParanoid" id="A8NIQ9"/>
<feature type="signal peptide" evidence="1">
    <location>
        <begin position="1"/>
        <end position="22"/>
    </location>
</feature>